<dbReference type="PANTHER" id="PTHR11802">
    <property type="entry name" value="SERINE PROTEASE FAMILY S10 SERINE CARBOXYPEPTIDASE"/>
    <property type="match status" value="1"/>
</dbReference>
<dbReference type="Gene3D" id="3.40.50.12670">
    <property type="match status" value="1"/>
</dbReference>
<dbReference type="PROSITE" id="PS00131">
    <property type="entry name" value="CARBOXYPEPT_SER_SER"/>
    <property type="match status" value="1"/>
</dbReference>
<feature type="region of interest" description="Disordered" evidence="3">
    <location>
        <begin position="253"/>
        <end position="272"/>
    </location>
</feature>
<reference evidence="5" key="1">
    <citation type="submission" date="2024-02" db="UniProtKB">
        <authorList>
            <consortium name="WormBaseParasite"/>
        </authorList>
    </citation>
    <scope>IDENTIFICATION</scope>
</reference>
<dbReference type="AlphaFoldDB" id="A0AAF3JA93"/>
<keyword evidence="2" id="KW-0645">Protease</keyword>
<dbReference type="GO" id="GO:0006508">
    <property type="term" value="P:proteolysis"/>
    <property type="evidence" value="ECO:0007669"/>
    <property type="project" value="UniProtKB-KW"/>
</dbReference>
<keyword evidence="2" id="KW-0121">Carboxypeptidase</keyword>
<dbReference type="PROSITE" id="PS00560">
    <property type="entry name" value="CARBOXYPEPT_SER_HIS"/>
    <property type="match status" value="1"/>
</dbReference>
<dbReference type="EC" id="3.4.16.-" evidence="2"/>
<dbReference type="InterPro" id="IPR029058">
    <property type="entry name" value="AB_hydrolase_fold"/>
</dbReference>
<dbReference type="WBParaSite" id="MBELARI_LOCUS6123">
    <property type="protein sequence ID" value="MBELARI_LOCUS6123"/>
    <property type="gene ID" value="MBELARI_LOCUS6123"/>
</dbReference>
<sequence>MHYWFVESQNAPATDPFLVWFNGGPGCSSFAGAFEELGPFYVNRDGESLYENVYAWNKFANVLFLESPIGVGFSYNTQLANDTSHKDDLTADQNYAALGDFFTRVAPEYSNRSFFLTGESYAGHYIPQLSIRLLSGIINGTFPNKNFLGIAIGNGEFSSQRQTNSIILWSFYHGRISLNDWKYAKEKCKGADPTVTDIDKYDFFYYFTTNNSMDYWSNGTPCGDLLQQYLIVPDSMDPYNFYQDCWSAGSKQIKSKSRRSRTPEKSKAKARRVRRNALDSNTALTLNYESTDSQWAYPCWNDGSVTKWANRRDVQAALNIDVAWQNQKTSGGDPYPWMDCNDHAIYNLYWNDYADTTQFFDDIIKKAELAGQPNFRMLIYNGDVDTVCNYLGGAWHLQNIAEKNGFNTNSSRQRWYYADQTAGFVQRYTKGGLVIDVLTVKGSGHFVPNDRPGAALQMITNFVSLSSPSGSNVNYNQSVIDFIPNPRPLLNKDSKSRCKSHHLLTYSGPSDKALGTIESIKRGIK</sequence>
<organism evidence="4 5">
    <name type="scientific">Mesorhabditis belari</name>
    <dbReference type="NCBI Taxonomy" id="2138241"/>
    <lineage>
        <taxon>Eukaryota</taxon>
        <taxon>Metazoa</taxon>
        <taxon>Ecdysozoa</taxon>
        <taxon>Nematoda</taxon>
        <taxon>Chromadorea</taxon>
        <taxon>Rhabditida</taxon>
        <taxon>Rhabditina</taxon>
        <taxon>Rhabditomorpha</taxon>
        <taxon>Rhabditoidea</taxon>
        <taxon>Rhabditidae</taxon>
        <taxon>Mesorhabditinae</taxon>
        <taxon>Mesorhabditis</taxon>
    </lineage>
</organism>
<dbReference type="FunFam" id="3.40.50.12670:FF:000002">
    <property type="entry name" value="Carboxypeptidase"/>
    <property type="match status" value="1"/>
</dbReference>
<comment type="similarity">
    <text evidence="1 2">Belongs to the peptidase S10 family.</text>
</comment>
<dbReference type="Pfam" id="PF00450">
    <property type="entry name" value="Peptidase_S10"/>
    <property type="match status" value="1"/>
</dbReference>
<name>A0AAF3JA93_9BILA</name>
<dbReference type="GO" id="GO:0004185">
    <property type="term" value="F:serine-type carboxypeptidase activity"/>
    <property type="evidence" value="ECO:0007669"/>
    <property type="project" value="UniProtKB-UniRule"/>
</dbReference>
<keyword evidence="2" id="KW-0378">Hydrolase</keyword>
<evidence type="ECO:0000256" key="1">
    <source>
        <dbReference type="ARBA" id="ARBA00009431"/>
    </source>
</evidence>
<evidence type="ECO:0000256" key="2">
    <source>
        <dbReference type="RuleBase" id="RU361156"/>
    </source>
</evidence>
<proteinExistence type="inferred from homology"/>
<keyword evidence="4" id="KW-1185">Reference proteome</keyword>
<dbReference type="Proteomes" id="UP000887575">
    <property type="component" value="Unassembled WGS sequence"/>
</dbReference>
<evidence type="ECO:0000256" key="3">
    <source>
        <dbReference type="SAM" id="MobiDB-lite"/>
    </source>
</evidence>
<dbReference type="InterPro" id="IPR001563">
    <property type="entry name" value="Peptidase_S10"/>
</dbReference>
<dbReference type="InterPro" id="IPR033124">
    <property type="entry name" value="Ser_caboxypep_his_AS"/>
</dbReference>
<dbReference type="Gene3D" id="3.40.50.1820">
    <property type="entry name" value="alpha/beta hydrolase"/>
    <property type="match status" value="1"/>
</dbReference>
<evidence type="ECO:0000313" key="4">
    <source>
        <dbReference type="Proteomes" id="UP000887575"/>
    </source>
</evidence>
<dbReference type="SUPFAM" id="SSF53474">
    <property type="entry name" value="alpha/beta-Hydrolases"/>
    <property type="match status" value="1"/>
</dbReference>
<dbReference type="InterPro" id="IPR018202">
    <property type="entry name" value="Ser_caboxypep_ser_AS"/>
</dbReference>
<protein>
    <recommendedName>
        <fullName evidence="2">Carboxypeptidase</fullName>
        <ecNumber evidence="2">3.4.16.-</ecNumber>
    </recommendedName>
</protein>
<accession>A0AAF3JA93</accession>
<evidence type="ECO:0000313" key="5">
    <source>
        <dbReference type="WBParaSite" id="MBELARI_LOCUS6123"/>
    </source>
</evidence>
<dbReference type="PRINTS" id="PR00724">
    <property type="entry name" value="CRBOXYPTASEC"/>
</dbReference>